<dbReference type="Pfam" id="PF03009">
    <property type="entry name" value="GDPD"/>
    <property type="match status" value="1"/>
</dbReference>
<accession>A0A512RSW3</accession>
<dbReference type="PANTHER" id="PTHR46211">
    <property type="entry name" value="GLYCEROPHOSPHORYL DIESTER PHOSPHODIESTERASE"/>
    <property type="match status" value="1"/>
</dbReference>
<comment type="caution">
    <text evidence="3">The sequence shown here is derived from an EMBL/GenBank/DDBJ whole genome shotgun (WGS) entry which is preliminary data.</text>
</comment>
<keyword evidence="1" id="KW-0732">Signal</keyword>
<evidence type="ECO:0000313" key="4">
    <source>
        <dbReference type="Proteomes" id="UP000321436"/>
    </source>
</evidence>
<gene>
    <name evidence="3" type="primary">glpQ</name>
    <name evidence="3" type="ORF">CCY01nite_50500</name>
</gene>
<dbReference type="RefSeq" id="WP_146867418.1">
    <property type="nucleotide sequence ID" value="NZ_BKAU01000009.1"/>
</dbReference>
<reference evidence="3 4" key="1">
    <citation type="submission" date="2019-07" db="EMBL/GenBank/DDBJ databases">
        <title>Whole genome shotgun sequence of Chitinophaga cymbidii NBRC 109752.</title>
        <authorList>
            <person name="Hosoyama A."/>
            <person name="Uohara A."/>
            <person name="Ohji S."/>
            <person name="Ichikawa N."/>
        </authorList>
    </citation>
    <scope>NUCLEOTIDE SEQUENCE [LARGE SCALE GENOMIC DNA]</scope>
    <source>
        <strain evidence="3 4">NBRC 109752</strain>
    </source>
</reference>
<dbReference type="InterPro" id="IPR017946">
    <property type="entry name" value="PLC-like_Pdiesterase_TIM-brl"/>
</dbReference>
<dbReference type="PROSITE" id="PS51704">
    <property type="entry name" value="GP_PDE"/>
    <property type="match status" value="1"/>
</dbReference>
<name>A0A512RSW3_9BACT</name>
<organism evidence="3 4">
    <name type="scientific">Chitinophaga cymbidii</name>
    <dbReference type="NCBI Taxonomy" id="1096750"/>
    <lineage>
        <taxon>Bacteria</taxon>
        <taxon>Pseudomonadati</taxon>
        <taxon>Bacteroidota</taxon>
        <taxon>Chitinophagia</taxon>
        <taxon>Chitinophagales</taxon>
        <taxon>Chitinophagaceae</taxon>
        <taxon>Chitinophaga</taxon>
    </lineage>
</organism>
<dbReference type="GO" id="GO:0006629">
    <property type="term" value="P:lipid metabolic process"/>
    <property type="evidence" value="ECO:0007669"/>
    <property type="project" value="InterPro"/>
</dbReference>
<protein>
    <submittedName>
        <fullName evidence="3">Glycerophosphoryl diester phosphodiesterase</fullName>
    </submittedName>
</protein>
<dbReference type="Gene3D" id="3.20.20.190">
    <property type="entry name" value="Phosphatidylinositol (PI) phosphodiesterase"/>
    <property type="match status" value="1"/>
</dbReference>
<proteinExistence type="predicted"/>
<feature type="domain" description="GP-PDE" evidence="2">
    <location>
        <begin position="22"/>
        <end position="285"/>
    </location>
</feature>
<dbReference type="PANTHER" id="PTHR46211:SF14">
    <property type="entry name" value="GLYCEROPHOSPHODIESTER PHOSPHODIESTERASE"/>
    <property type="match status" value="1"/>
</dbReference>
<feature type="chain" id="PRO_5021836247" evidence="1">
    <location>
        <begin position="20"/>
        <end position="285"/>
    </location>
</feature>
<dbReference type="AlphaFoldDB" id="A0A512RSW3"/>
<evidence type="ECO:0000259" key="2">
    <source>
        <dbReference type="PROSITE" id="PS51704"/>
    </source>
</evidence>
<evidence type="ECO:0000313" key="3">
    <source>
        <dbReference type="EMBL" id="GEP98790.1"/>
    </source>
</evidence>
<dbReference type="InterPro" id="IPR030395">
    <property type="entry name" value="GP_PDE_dom"/>
</dbReference>
<evidence type="ECO:0000256" key="1">
    <source>
        <dbReference type="SAM" id="SignalP"/>
    </source>
</evidence>
<feature type="signal peptide" evidence="1">
    <location>
        <begin position="1"/>
        <end position="19"/>
    </location>
</feature>
<keyword evidence="4" id="KW-1185">Reference proteome</keyword>
<dbReference type="OrthoDB" id="384721at2"/>
<dbReference type="Proteomes" id="UP000321436">
    <property type="component" value="Unassembled WGS sequence"/>
</dbReference>
<sequence length="285" mass="32157">MYKIIITICCIITLQPALAQQFDAQAHRGGRGMMPENTIAAMKYALDLGATLEMDLYFSKDNKIIVSHDAYISGIFARHPDGRPVLKSEEAGLKLNQLTYDEIRKFDVGLRPHPEFPQQKKMAAVIPLLAELIDSVEAYAAKKGVQPSYNIEAKVPSPASTATSEFREQFIKATMEIIRNKKIQSRVMIQSFDPGMLEIVHRDYAGEVKTSFLTARNDVETNLRRLTFVPDLYSPYYKLVTAEMVEACHQKGMKVLPWTVNTKEEINKLKSIGVDGIISDYPHLF</sequence>
<dbReference type="GO" id="GO:0008081">
    <property type="term" value="F:phosphoric diester hydrolase activity"/>
    <property type="evidence" value="ECO:0007669"/>
    <property type="project" value="InterPro"/>
</dbReference>
<dbReference type="SUPFAM" id="SSF51695">
    <property type="entry name" value="PLC-like phosphodiesterases"/>
    <property type="match status" value="1"/>
</dbReference>
<dbReference type="EMBL" id="BKAU01000009">
    <property type="protein sequence ID" value="GEP98790.1"/>
    <property type="molecule type" value="Genomic_DNA"/>
</dbReference>